<proteinExistence type="predicted"/>
<protein>
    <submittedName>
        <fullName evidence="1">Uncharacterized protein</fullName>
    </submittedName>
</protein>
<dbReference type="Pfam" id="PF07963">
    <property type="entry name" value="N_methyl"/>
    <property type="match status" value="1"/>
</dbReference>
<accession>X0TU29</accession>
<dbReference type="AlphaFoldDB" id="X0TU29"/>
<name>X0TU29_9ZZZZ</name>
<dbReference type="EMBL" id="BARS01016871">
    <property type="protein sequence ID" value="GAF91677.1"/>
    <property type="molecule type" value="Genomic_DNA"/>
</dbReference>
<sequence>MKNKKGFALIGLLLALSIIGLLALIGLRVYNGDQQVKGKNTIVLEKAKNVIVKANVESIQSLIQAELTDKDINRDDAVYIAQNAGLYNPFNEVAMSTAEWFPENANVPGEIQITLIAGTFYIQGYGADGLLPEIFTAKR</sequence>
<comment type="caution">
    <text evidence="1">The sequence shown here is derived from an EMBL/GenBank/DDBJ whole genome shotgun (WGS) entry which is preliminary data.</text>
</comment>
<reference evidence="1" key="1">
    <citation type="journal article" date="2014" name="Front. Microbiol.">
        <title>High frequency of phylogenetically diverse reductive dehalogenase-homologous genes in deep subseafloor sedimentary metagenomes.</title>
        <authorList>
            <person name="Kawai M."/>
            <person name="Futagami T."/>
            <person name="Toyoda A."/>
            <person name="Takaki Y."/>
            <person name="Nishi S."/>
            <person name="Hori S."/>
            <person name="Arai W."/>
            <person name="Tsubouchi T."/>
            <person name="Morono Y."/>
            <person name="Uchiyama I."/>
            <person name="Ito T."/>
            <person name="Fujiyama A."/>
            <person name="Inagaki F."/>
            <person name="Takami H."/>
        </authorList>
    </citation>
    <scope>NUCLEOTIDE SEQUENCE</scope>
    <source>
        <strain evidence="1">Expedition CK06-06</strain>
    </source>
</reference>
<organism evidence="1">
    <name type="scientific">marine sediment metagenome</name>
    <dbReference type="NCBI Taxonomy" id="412755"/>
    <lineage>
        <taxon>unclassified sequences</taxon>
        <taxon>metagenomes</taxon>
        <taxon>ecological metagenomes</taxon>
    </lineage>
</organism>
<evidence type="ECO:0000313" key="1">
    <source>
        <dbReference type="EMBL" id="GAF91677.1"/>
    </source>
</evidence>
<gene>
    <name evidence="1" type="ORF">S01H1_27674</name>
</gene>
<dbReference type="InterPro" id="IPR012902">
    <property type="entry name" value="N_methyl_site"/>
</dbReference>